<reference evidence="3" key="1">
    <citation type="submission" date="2016-10" db="EMBL/GenBank/DDBJ databases">
        <authorList>
            <person name="Varghese N."/>
            <person name="Submissions S."/>
        </authorList>
    </citation>
    <scope>NUCLEOTIDE SEQUENCE [LARGE SCALE GENOMIC DNA]</scope>
    <source>
        <strain evidence="3">DSM 28463</strain>
    </source>
</reference>
<feature type="chain" id="PRO_5011470525" evidence="1">
    <location>
        <begin position="25"/>
        <end position="103"/>
    </location>
</feature>
<evidence type="ECO:0000313" key="2">
    <source>
        <dbReference type="EMBL" id="SFO18175.1"/>
    </source>
</evidence>
<dbReference type="Proteomes" id="UP000198599">
    <property type="component" value="Unassembled WGS sequence"/>
</dbReference>
<sequence length="103" mass="10968">MAHILSLVVLMVAAVPFVASDASAPQDSPHRMAVLDVRDCGTHVDMDGTDAPCPGMMLHCVAVLDFGRTTSEPRVIVVALYHRFRPIHAESVAPEAASPPPRA</sequence>
<name>A0A1I5F351_9RHOB</name>
<organism evidence="2 3">
    <name type="scientific">Roseovarius lutimaris</name>
    <dbReference type="NCBI Taxonomy" id="1005928"/>
    <lineage>
        <taxon>Bacteria</taxon>
        <taxon>Pseudomonadati</taxon>
        <taxon>Pseudomonadota</taxon>
        <taxon>Alphaproteobacteria</taxon>
        <taxon>Rhodobacterales</taxon>
        <taxon>Roseobacteraceae</taxon>
        <taxon>Roseovarius</taxon>
    </lineage>
</organism>
<keyword evidence="1" id="KW-0732">Signal</keyword>
<feature type="signal peptide" evidence="1">
    <location>
        <begin position="1"/>
        <end position="24"/>
    </location>
</feature>
<keyword evidence="3" id="KW-1185">Reference proteome</keyword>
<dbReference type="AlphaFoldDB" id="A0A1I5F351"/>
<proteinExistence type="predicted"/>
<evidence type="ECO:0000313" key="3">
    <source>
        <dbReference type="Proteomes" id="UP000198599"/>
    </source>
</evidence>
<dbReference type="EMBL" id="FOVP01000018">
    <property type="protein sequence ID" value="SFO18175.1"/>
    <property type="molecule type" value="Genomic_DNA"/>
</dbReference>
<protein>
    <submittedName>
        <fullName evidence="2">Uncharacterized protein</fullName>
    </submittedName>
</protein>
<evidence type="ECO:0000256" key="1">
    <source>
        <dbReference type="SAM" id="SignalP"/>
    </source>
</evidence>
<gene>
    <name evidence="2" type="ORF">SAMN04487859_11838</name>
</gene>
<dbReference type="STRING" id="1005928.SAMN04487859_11838"/>
<accession>A0A1I5F351</accession>